<dbReference type="OrthoDB" id="5366082at2"/>
<reference evidence="1 2" key="1">
    <citation type="submission" date="2018-08" db="EMBL/GenBank/DDBJ databases">
        <title>Genomic Encyclopedia of Archaeal and Bacterial Type Strains, Phase II (KMG-II): from individual species to whole genera.</title>
        <authorList>
            <person name="Goeker M."/>
        </authorList>
    </citation>
    <scope>NUCLEOTIDE SEQUENCE [LARGE SCALE GENOMIC DNA]</scope>
    <source>
        <strain evidence="1 2">DSM 15986</strain>
    </source>
</reference>
<accession>A0A3E0DXI8</accession>
<dbReference type="EMBL" id="QUNF01000008">
    <property type="protein sequence ID" value="REG88590.1"/>
    <property type="molecule type" value="Genomic_DNA"/>
</dbReference>
<keyword evidence="2" id="KW-1185">Reference proteome</keyword>
<evidence type="ECO:0000313" key="1">
    <source>
        <dbReference type="EMBL" id="REG88590.1"/>
    </source>
</evidence>
<dbReference type="RefSeq" id="WP_086543812.1">
    <property type="nucleotide sequence ID" value="NZ_MSSW01000092.1"/>
</dbReference>
<comment type="caution">
    <text evidence="1">The sequence shown here is derived from an EMBL/GenBank/DDBJ whole genome shotgun (WGS) entry which is preliminary data.</text>
</comment>
<sequence length="89" mass="10106">MKDTMLDVESPNLLSELYFVLQASDGYKVVYSWNEIYNTSTGDNIYLVTQKEGNAISEMDNRILMICTSEFKTGRRNVKGLNKIQSGKS</sequence>
<gene>
    <name evidence="1" type="ORF">C8N25_10823</name>
</gene>
<dbReference type="Proteomes" id="UP000256405">
    <property type="component" value="Unassembled WGS sequence"/>
</dbReference>
<protein>
    <submittedName>
        <fullName evidence="1">Uncharacterized protein</fullName>
    </submittedName>
</protein>
<name>A0A3E0DXI8_9BACT</name>
<dbReference type="AlphaFoldDB" id="A0A3E0DXI8"/>
<evidence type="ECO:0000313" key="2">
    <source>
        <dbReference type="Proteomes" id="UP000256405"/>
    </source>
</evidence>
<proteinExistence type="predicted"/>
<organism evidence="1 2">
    <name type="scientific">Algoriphagus antarcticus</name>
    <dbReference type="NCBI Taxonomy" id="238540"/>
    <lineage>
        <taxon>Bacteria</taxon>
        <taxon>Pseudomonadati</taxon>
        <taxon>Bacteroidota</taxon>
        <taxon>Cytophagia</taxon>
        <taxon>Cytophagales</taxon>
        <taxon>Cyclobacteriaceae</taxon>
        <taxon>Algoriphagus</taxon>
    </lineage>
</organism>